<organism evidence="1">
    <name type="scientific">bioreactor metagenome</name>
    <dbReference type="NCBI Taxonomy" id="1076179"/>
    <lineage>
        <taxon>unclassified sequences</taxon>
        <taxon>metagenomes</taxon>
        <taxon>ecological metagenomes</taxon>
    </lineage>
</organism>
<accession>A0A645IGM2</accession>
<gene>
    <name evidence="1" type="ORF">SDC9_197617</name>
</gene>
<comment type="caution">
    <text evidence="1">The sequence shown here is derived from an EMBL/GenBank/DDBJ whole genome shotgun (WGS) entry which is preliminary data.</text>
</comment>
<dbReference type="GO" id="GO:0016116">
    <property type="term" value="P:carotenoid metabolic process"/>
    <property type="evidence" value="ECO:0007669"/>
    <property type="project" value="InterPro"/>
</dbReference>
<dbReference type="PANTHER" id="PTHR46313:SF3">
    <property type="entry name" value="PROLYCOPENE ISOMERASE, CHLOROPLASTIC"/>
    <property type="match status" value="1"/>
</dbReference>
<sequence>MTYNSVGFNSYAGVQGYAPDGCTALTAALIGDSYGFWKECRDNGTYEEEKQRVAEAIIRELNRKYPKTKGRIAVWDVATPLTYERYLGSFKGSWMSLMTKGEGNVSYPCKPERIQNLYFAGQRLLSPGGLPVALTTGRTAAQYLCLDHDVVFQGNW</sequence>
<reference evidence="1" key="1">
    <citation type="submission" date="2019-08" db="EMBL/GenBank/DDBJ databases">
        <authorList>
            <person name="Kucharzyk K."/>
            <person name="Murdoch R.W."/>
            <person name="Higgins S."/>
            <person name="Loffler F."/>
        </authorList>
    </citation>
    <scope>NUCLEOTIDE SEQUENCE</scope>
</reference>
<dbReference type="InterPro" id="IPR045892">
    <property type="entry name" value="CrtISO-like"/>
</dbReference>
<dbReference type="PANTHER" id="PTHR46313">
    <property type="match status" value="1"/>
</dbReference>
<evidence type="ECO:0008006" key="2">
    <source>
        <dbReference type="Google" id="ProtNLM"/>
    </source>
</evidence>
<name>A0A645IGM2_9ZZZZ</name>
<proteinExistence type="predicted"/>
<dbReference type="AlphaFoldDB" id="A0A645IGM2"/>
<protein>
    <recommendedName>
        <fullName evidence="2">Amine oxidase domain-containing protein</fullName>
    </recommendedName>
</protein>
<evidence type="ECO:0000313" key="1">
    <source>
        <dbReference type="EMBL" id="MPN49992.1"/>
    </source>
</evidence>
<dbReference type="EMBL" id="VSSQ01113743">
    <property type="protein sequence ID" value="MPN49992.1"/>
    <property type="molecule type" value="Genomic_DNA"/>
</dbReference>